<proteinExistence type="predicted"/>
<evidence type="ECO:0000256" key="4">
    <source>
        <dbReference type="ARBA" id="ARBA00023242"/>
    </source>
</evidence>
<dbReference type="Pfam" id="PF00170">
    <property type="entry name" value="bZIP_1"/>
    <property type="match status" value="1"/>
</dbReference>
<evidence type="ECO:0000256" key="2">
    <source>
        <dbReference type="ARBA" id="ARBA00023125"/>
    </source>
</evidence>
<feature type="region of interest" description="Disordered" evidence="6">
    <location>
        <begin position="84"/>
        <end position="138"/>
    </location>
</feature>
<comment type="caution">
    <text evidence="8">The sequence shown here is derived from an EMBL/GenBank/DDBJ whole genome shotgun (WGS) entry which is preliminary data.</text>
</comment>
<dbReference type="PROSITE" id="PS00036">
    <property type="entry name" value="BZIP_BASIC"/>
    <property type="match status" value="1"/>
</dbReference>
<gene>
    <name evidence="8" type="ORF">C2E20_7168</name>
</gene>
<dbReference type="Gene3D" id="3.30.160.60">
    <property type="entry name" value="Classic Zinc Finger"/>
    <property type="match status" value="1"/>
</dbReference>
<evidence type="ECO:0000256" key="5">
    <source>
        <dbReference type="SAM" id="Coils"/>
    </source>
</evidence>
<evidence type="ECO:0000313" key="9">
    <source>
        <dbReference type="Proteomes" id="UP000239649"/>
    </source>
</evidence>
<dbReference type="InterPro" id="IPR004827">
    <property type="entry name" value="bZIP"/>
</dbReference>
<keyword evidence="1" id="KW-0805">Transcription regulation</keyword>
<reference evidence="8 9" key="1">
    <citation type="journal article" date="2018" name="Plant J.">
        <title>Genome sequences of Chlorella sorokiniana UTEX 1602 and Micractinium conductrix SAG 241.80: implications to maltose excretion by a green alga.</title>
        <authorList>
            <person name="Arriola M.B."/>
            <person name="Velmurugan N."/>
            <person name="Zhang Y."/>
            <person name="Plunkett M.H."/>
            <person name="Hondzo H."/>
            <person name="Barney B.M."/>
        </authorList>
    </citation>
    <scope>NUCLEOTIDE SEQUENCE [LARGE SCALE GENOMIC DNA]</scope>
    <source>
        <strain evidence="8 9">SAG 241.80</strain>
    </source>
</reference>
<keyword evidence="2" id="KW-0238">DNA-binding</keyword>
<evidence type="ECO:0000256" key="3">
    <source>
        <dbReference type="ARBA" id="ARBA00023163"/>
    </source>
</evidence>
<dbReference type="SUPFAM" id="SSF57959">
    <property type="entry name" value="Leucine zipper domain"/>
    <property type="match status" value="1"/>
</dbReference>
<feature type="coiled-coil region" evidence="5">
    <location>
        <begin position="164"/>
        <end position="191"/>
    </location>
</feature>
<dbReference type="GO" id="GO:0005634">
    <property type="term" value="C:nucleus"/>
    <property type="evidence" value="ECO:0007669"/>
    <property type="project" value="TreeGrafter"/>
</dbReference>
<dbReference type="Proteomes" id="UP000239649">
    <property type="component" value="Unassembled WGS sequence"/>
</dbReference>
<evidence type="ECO:0000313" key="8">
    <source>
        <dbReference type="EMBL" id="PSC69383.1"/>
    </source>
</evidence>
<feature type="region of interest" description="Disordered" evidence="6">
    <location>
        <begin position="1"/>
        <end position="27"/>
    </location>
</feature>
<dbReference type="GO" id="GO:0003700">
    <property type="term" value="F:DNA-binding transcription factor activity"/>
    <property type="evidence" value="ECO:0007669"/>
    <property type="project" value="InterPro"/>
</dbReference>
<feature type="domain" description="BZIP" evidence="7">
    <location>
        <begin position="153"/>
        <end position="216"/>
    </location>
</feature>
<dbReference type="OrthoDB" id="551672at2759"/>
<feature type="region of interest" description="Disordered" evidence="6">
    <location>
        <begin position="292"/>
        <end position="313"/>
    </location>
</feature>
<sequence>MDLLLSPLTAAPLSPPRPGHRRCASAPSLDGMAEAALQIETTPCSVLDLEAVDDDVSRSLRRTLQVVQAELTEAVAAGVLRLASNEGDDDDPAGPPGRLHHTAYSAEGGSDGEGPSGSSERELGGGGGGQQGQGQGLAEMEHDVELAGLSAREREAALRRAKNREAARRSRERKMERISGLQAEVARLRANNFVLAKCVEEVATKALRARAEQRQLRAQLAQAQPRQPAGLPAGEPLLAGARHQPSFAALPPPAAGACTPPAAQRAAALERQLLALEEAGPLSPTQLLLPRWPAQAGGSGGGSGGTASVPPRPTSAELRRELLAAVAGEGGLLAPAADHHLHPSPVAPARQPWHEPPSIAAAAAAAVVLPQPVLQLQREGSGGLNRTCSAPSALLAGAAAAPADGSGLPEGAGWLGSGIAA</sequence>
<dbReference type="PANTHER" id="PTHR45764:SF21">
    <property type="entry name" value="OS03G0770000 PROTEIN"/>
    <property type="match status" value="1"/>
</dbReference>
<protein>
    <submittedName>
        <fullName evidence="8">Opaque</fullName>
    </submittedName>
</protein>
<dbReference type="InterPro" id="IPR046347">
    <property type="entry name" value="bZIP_sf"/>
</dbReference>
<keyword evidence="4" id="KW-0539">Nucleus</keyword>
<name>A0A2P6V5M0_9CHLO</name>
<evidence type="ECO:0000256" key="1">
    <source>
        <dbReference type="ARBA" id="ARBA00023015"/>
    </source>
</evidence>
<dbReference type="PROSITE" id="PS50217">
    <property type="entry name" value="BZIP"/>
    <property type="match status" value="1"/>
</dbReference>
<feature type="compositionally biased region" description="Gly residues" evidence="6">
    <location>
        <begin position="124"/>
        <end position="135"/>
    </location>
</feature>
<feature type="compositionally biased region" description="Low complexity" evidence="6">
    <location>
        <begin position="1"/>
        <end position="12"/>
    </location>
</feature>
<dbReference type="PANTHER" id="PTHR45764">
    <property type="entry name" value="BZIP TRANSCRIPTION FACTOR 44"/>
    <property type="match status" value="1"/>
</dbReference>
<keyword evidence="5" id="KW-0175">Coiled coil</keyword>
<dbReference type="GO" id="GO:0045893">
    <property type="term" value="P:positive regulation of DNA-templated transcription"/>
    <property type="evidence" value="ECO:0007669"/>
    <property type="project" value="TreeGrafter"/>
</dbReference>
<dbReference type="GO" id="GO:0000976">
    <property type="term" value="F:transcription cis-regulatory region binding"/>
    <property type="evidence" value="ECO:0007669"/>
    <property type="project" value="TreeGrafter"/>
</dbReference>
<dbReference type="SMART" id="SM00338">
    <property type="entry name" value="BRLZ"/>
    <property type="match status" value="1"/>
</dbReference>
<accession>A0A2P6V5M0</accession>
<evidence type="ECO:0000259" key="7">
    <source>
        <dbReference type="PROSITE" id="PS50217"/>
    </source>
</evidence>
<evidence type="ECO:0000256" key="6">
    <source>
        <dbReference type="SAM" id="MobiDB-lite"/>
    </source>
</evidence>
<keyword evidence="3" id="KW-0804">Transcription</keyword>
<organism evidence="8 9">
    <name type="scientific">Micractinium conductrix</name>
    <dbReference type="NCBI Taxonomy" id="554055"/>
    <lineage>
        <taxon>Eukaryota</taxon>
        <taxon>Viridiplantae</taxon>
        <taxon>Chlorophyta</taxon>
        <taxon>core chlorophytes</taxon>
        <taxon>Trebouxiophyceae</taxon>
        <taxon>Chlorellales</taxon>
        <taxon>Chlorellaceae</taxon>
        <taxon>Chlorella clade</taxon>
        <taxon>Micractinium</taxon>
    </lineage>
</organism>
<dbReference type="AlphaFoldDB" id="A0A2P6V5M0"/>
<keyword evidence="9" id="KW-1185">Reference proteome</keyword>
<dbReference type="EMBL" id="LHPF02000027">
    <property type="protein sequence ID" value="PSC69383.1"/>
    <property type="molecule type" value="Genomic_DNA"/>
</dbReference>